<dbReference type="PANTHER" id="PTHR13361">
    <property type="entry name" value="WW DOMAIN-BINDING PROTEIN 11"/>
    <property type="match status" value="1"/>
</dbReference>
<feature type="compositionally biased region" description="Basic and acidic residues" evidence="2">
    <location>
        <begin position="1153"/>
        <end position="1171"/>
    </location>
</feature>
<evidence type="ECO:0000313" key="4">
    <source>
        <dbReference type="Proteomes" id="UP000051952"/>
    </source>
</evidence>
<evidence type="ECO:0000256" key="1">
    <source>
        <dbReference type="SAM" id="Coils"/>
    </source>
</evidence>
<evidence type="ECO:0000256" key="2">
    <source>
        <dbReference type="SAM" id="MobiDB-lite"/>
    </source>
</evidence>
<reference evidence="4" key="1">
    <citation type="submission" date="2015-09" db="EMBL/GenBank/DDBJ databases">
        <authorList>
            <consortium name="Pathogen Informatics"/>
        </authorList>
    </citation>
    <scope>NUCLEOTIDE SEQUENCE [LARGE SCALE GENOMIC DNA]</scope>
    <source>
        <strain evidence="4">Lake Konstanz</strain>
    </source>
</reference>
<feature type="compositionally biased region" description="Low complexity" evidence="2">
    <location>
        <begin position="63"/>
        <end position="73"/>
    </location>
</feature>
<feature type="compositionally biased region" description="Polar residues" evidence="2">
    <location>
        <begin position="921"/>
        <end position="930"/>
    </location>
</feature>
<feature type="compositionally biased region" description="Low complexity" evidence="2">
    <location>
        <begin position="35"/>
        <end position="55"/>
    </location>
</feature>
<feature type="region of interest" description="Disordered" evidence="2">
    <location>
        <begin position="888"/>
        <end position="988"/>
    </location>
</feature>
<feature type="compositionally biased region" description="Polar residues" evidence="2">
    <location>
        <begin position="1071"/>
        <end position="1085"/>
    </location>
</feature>
<feature type="compositionally biased region" description="Pro residues" evidence="2">
    <location>
        <begin position="119"/>
        <end position="131"/>
    </location>
</feature>
<evidence type="ECO:0000313" key="3">
    <source>
        <dbReference type="EMBL" id="CUF92998.1"/>
    </source>
</evidence>
<dbReference type="Proteomes" id="UP000051952">
    <property type="component" value="Unassembled WGS sequence"/>
</dbReference>
<feature type="coiled-coil region" evidence="1">
    <location>
        <begin position="699"/>
        <end position="818"/>
    </location>
</feature>
<sequence length="1475" mass="156063">MPPPPSPPTAAQGAKGATGSRTPTPTGVAPPRAPSPNAAAKKSTSPPPTAAAVKTLPASAVAKGSPGPSGSKSPGPPSPTTGKKVVSPPGPPPAPGGAARKSPGPPPPPAPGAPKKSSSPPPPGAPPPPGSKSPMKSTSPPPANNVAKKSPGPPPAPGSKSPAGAPPTTAAKKPPSPGPPGPPPPPGGAKSPQPGGSSGNTPTPPRSTTPKKTPAPLGGAKGAVPPIAKRSPDRSAGPKHEDGTVAAPAGGEESPVAPAVSPKKLVKRASPAAKKSAASDKQAGASAAGGGALPANYTTSTGLAHKSGDISAPPATATSGIPSARLVIAADRDVIEDWRERNIHGDVAFNTTVKDVIERLLLLRLKWDAGLEGLVPVETRGSDFISMMPVPEVVIPVAFTPRELGWEPGLTYFVWLQRSGKLDGGTKSRSELYRERLRAYYQYYAPEKEREVDAVVTDFDGAEELLFARLGAMYGPEPTESQLRRRKFQVQNDGVPLATLHAAATSSIGSTIRAMQIQHLKDTGQYDVDKEERSFNPLRPSAAAASGADMYHHSLYGGGSTTLSHPRGNQQRVPAQQPLLRQDNLSPSLQPSFQRVGDGVSDAGTVGGGFASGLIKHALTSVMTRMNGSLLLALYYKRWFLHRQVRQQQRRVCNYLRGTFDIVLRRDYYEKWKNHLGTRRMRRQVQQSTQLAAKSEGLVGDLMTENSSLKGELKRLRTQVEMLDNNNSKRLETLYSSSELAIGQIRTLTAENHQKEQLIQQLEQRLMHVGNLMLKANDEKENVLEHTAAEKLFLINENERLQNKTTLLEEALEGANKQLDEWRPRPATATCEHCPHYFDLERDMALMHKNADVLRARVKDVESEKQALRDTTNTLAAQLRDARAVAAGSGGQAANGRTAAGLTGPVAQQQRRRSPRRATPLSPQLHTNDYFNGGGGGGRGYASSDGGSPPPPPPPQDGDSDSYYEEDGINSNDSFAMLPSASAPPHLRDEVGVNTAVSGTMPNNLSMVSSSAGFMPRKIHSSAYGDDAPMQLPPPPTHATTTATITASNVGGGAAQQQRMHHHQEQQRQQPSFASTAAYNDNNNGTAGGSRAGGVFGELLSSQYPLHSRSTVEVPQNRPSVRTLADSFQDSVFRQQAASTYREKEAAAAQQAQDERDRQDRWRGEPDDNGAKRHYLYGANDPRSGDVAAERGGGSAVAGNVPQPSSSVSSSSANLSLETYFQSEQQRSDERLRMTLDRQANNRLRTSGYHLEHGTIARDVEDRYKHATHQVLKPVFAAGASSGGGEAVSYGAARSVFASAAAAASSSSYVHGAAAHHGEGGGYRGRYRVGAVTDQAEMIANREAAGEAHHGEGGGYRGRYRVGAVTDQAEMIANREAAGEKKNYVHGAAAHHGEGGGYRGGYRVGGVTDQAEMIANREAAGESLLLRGSAPHERPKAQPERTSIVTSAQGIGGIPPVDPLRMRQSIFSYSMPSGR</sequence>
<proteinExistence type="predicted"/>
<accession>A0A0S4IUD4</accession>
<dbReference type="GO" id="GO:0005681">
    <property type="term" value="C:spliceosomal complex"/>
    <property type="evidence" value="ECO:0007669"/>
    <property type="project" value="TreeGrafter"/>
</dbReference>
<feature type="compositionally biased region" description="Pro residues" evidence="2">
    <location>
        <begin position="103"/>
        <end position="112"/>
    </location>
</feature>
<dbReference type="EMBL" id="CYKH01000451">
    <property type="protein sequence ID" value="CUF92998.1"/>
    <property type="molecule type" value="Genomic_DNA"/>
</dbReference>
<feature type="compositionally biased region" description="Acidic residues" evidence="2">
    <location>
        <begin position="958"/>
        <end position="968"/>
    </location>
</feature>
<name>A0A0S4IUD4_BODSA</name>
<keyword evidence="4" id="KW-1185">Reference proteome</keyword>
<feature type="compositionally biased region" description="Low complexity" evidence="2">
    <location>
        <begin position="188"/>
        <end position="201"/>
    </location>
</feature>
<feature type="region of interest" description="Disordered" evidence="2">
    <location>
        <begin position="1050"/>
        <end position="1094"/>
    </location>
</feature>
<organism evidence="3 4">
    <name type="scientific">Bodo saltans</name>
    <name type="common">Flagellated protozoan</name>
    <dbReference type="NCBI Taxonomy" id="75058"/>
    <lineage>
        <taxon>Eukaryota</taxon>
        <taxon>Discoba</taxon>
        <taxon>Euglenozoa</taxon>
        <taxon>Kinetoplastea</taxon>
        <taxon>Metakinetoplastina</taxon>
        <taxon>Eubodonida</taxon>
        <taxon>Bodonidae</taxon>
        <taxon>Bodo</taxon>
    </lineage>
</organism>
<dbReference type="VEuPathDB" id="TriTrypDB:BSAL_67385"/>
<feature type="region of interest" description="Disordered" evidence="2">
    <location>
        <begin position="1139"/>
        <end position="1212"/>
    </location>
</feature>
<feature type="compositionally biased region" description="Pro residues" evidence="2">
    <location>
        <begin position="174"/>
        <end position="187"/>
    </location>
</feature>
<dbReference type="PANTHER" id="PTHR13361:SF1">
    <property type="entry name" value="WW DOMAIN-BINDING PROTEIN 11"/>
    <property type="match status" value="1"/>
</dbReference>
<feature type="compositionally biased region" description="Basic and acidic residues" evidence="2">
    <location>
        <begin position="230"/>
        <end position="243"/>
    </location>
</feature>
<feature type="region of interest" description="Disordered" evidence="2">
    <location>
        <begin position="1"/>
        <end position="293"/>
    </location>
</feature>
<keyword evidence="1" id="KW-0175">Coiled coil</keyword>
<protein>
    <submittedName>
        <fullName evidence="3">Uncharacterized protein</fullName>
    </submittedName>
</protein>
<gene>
    <name evidence="3" type="ORF">BSAL_67385</name>
</gene>
<feature type="compositionally biased region" description="Low complexity" evidence="2">
    <location>
        <begin position="158"/>
        <end position="173"/>
    </location>
</feature>
<feature type="compositionally biased region" description="Low complexity" evidence="2">
    <location>
        <begin position="268"/>
        <end position="286"/>
    </location>
</feature>